<evidence type="ECO:0000256" key="1">
    <source>
        <dbReference type="ARBA" id="ARBA00018517"/>
    </source>
</evidence>
<dbReference type="GO" id="GO:0071164">
    <property type="term" value="F:RNA cap trimethylguanosine synthase activity"/>
    <property type="evidence" value="ECO:0007669"/>
    <property type="project" value="TreeGrafter"/>
</dbReference>
<reference evidence="8" key="1">
    <citation type="submission" date="2020-09" db="EMBL/GenBank/DDBJ databases">
        <title>Genome-Enabled Discovery of Anthraquinone Biosynthesis in Senna tora.</title>
        <authorList>
            <person name="Kang S.-H."/>
            <person name="Pandey R.P."/>
            <person name="Lee C.-M."/>
            <person name="Sim J.-S."/>
            <person name="Jeong J.-T."/>
            <person name="Choi B.-S."/>
            <person name="Jung M."/>
            <person name="Ginzburg D."/>
            <person name="Zhao K."/>
            <person name="Won S.Y."/>
            <person name="Oh T.-J."/>
            <person name="Yu Y."/>
            <person name="Kim N.-H."/>
            <person name="Lee O.R."/>
            <person name="Lee T.-H."/>
            <person name="Bashyal P."/>
            <person name="Kim T.-S."/>
            <person name="Lee W.-H."/>
            <person name="Kawkins C."/>
            <person name="Kim C.-K."/>
            <person name="Kim J.S."/>
            <person name="Ahn B.O."/>
            <person name="Rhee S.Y."/>
            <person name="Sohng J.K."/>
        </authorList>
    </citation>
    <scope>NUCLEOTIDE SEQUENCE</scope>
    <source>
        <tissue evidence="8">Leaf</tissue>
    </source>
</reference>
<comment type="catalytic activity">
    <reaction evidence="6">
        <text>a 5'-end (N(7)-methyl 5'-triphosphoguanosine)-ribonucleoside in snRNA + S-adenosyl-L-methionine = a 5'-end (N(2),N(7)-dimethyl 5'-triphosphoguanosine)-ribonucleoside in snRNA + S-adenosyl-L-homocysteine + H(+)</text>
        <dbReference type="Rhea" id="RHEA:78471"/>
        <dbReference type="Rhea" id="RHEA-COMP:19085"/>
        <dbReference type="Rhea" id="RHEA-COMP:19087"/>
        <dbReference type="ChEBI" id="CHEBI:15378"/>
        <dbReference type="ChEBI" id="CHEBI:57856"/>
        <dbReference type="ChEBI" id="CHEBI:59789"/>
        <dbReference type="ChEBI" id="CHEBI:156461"/>
        <dbReference type="ChEBI" id="CHEBI:172880"/>
    </reaction>
    <physiologicalReaction direction="left-to-right" evidence="6">
        <dbReference type="Rhea" id="RHEA:78472"/>
    </physiologicalReaction>
</comment>
<dbReference type="SUPFAM" id="SSF53335">
    <property type="entry name" value="S-adenosyl-L-methionine-dependent methyltransferases"/>
    <property type="match status" value="1"/>
</dbReference>
<name>A0A834W9T8_9FABA</name>
<dbReference type="InterPro" id="IPR029063">
    <property type="entry name" value="SAM-dependent_MTases_sf"/>
</dbReference>
<dbReference type="InterPro" id="IPR019012">
    <property type="entry name" value="RNA_cap_Gua-N2-MeTrfase"/>
</dbReference>
<evidence type="ECO:0000256" key="4">
    <source>
        <dbReference type="ARBA" id="ARBA00048740"/>
    </source>
</evidence>
<sequence length="245" mass="28015">MSAKNTLKQRSRRRSKKRKCKSQRRRVKIFKNGKAAKEGISPLVEKYWFQRYCLFSKYDEGIKMDEEGWFSVTPEEIAIRHAERCTDKVVIDSFSGVGGNAIQFAKKCCHVIAIDIDPEKVALAMNNAKGDIVFLSPPWGGPSYKNIQTFTLDLLKPRDGYTMFQIAQAITPNIIMFLPRNVDPNQVEELSWLSSPPLDLEIEPNYVHNNLKGVTVYFGGIVAAPHPRSMFDCNLYRKEIIKLHC</sequence>
<dbReference type="PANTHER" id="PTHR14741">
    <property type="entry name" value="S-ADENOSYLMETHIONINE-DEPENDENT METHYLTRANSFERASE RELATED"/>
    <property type="match status" value="1"/>
</dbReference>
<evidence type="ECO:0000313" key="8">
    <source>
        <dbReference type="EMBL" id="KAF7814567.1"/>
    </source>
</evidence>
<evidence type="ECO:0000256" key="6">
    <source>
        <dbReference type="ARBA" id="ARBA00049075"/>
    </source>
</evidence>
<keyword evidence="9" id="KW-1185">Reference proteome</keyword>
<gene>
    <name evidence="8" type="ORF">G2W53_028536</name>
</gene>
<organism evidence="8 9">
    <name type="scientific">Senna tora</name>
    <dbReference type="NCBI Taxonomy" id="362788"/>
    <lineage>
        <taxon>Eukaryota</taxon>
        <taxon>Viridiplantae</taxon>
        <taxon>Streptophyta</taxon>
        <taxon>Embryophyta</taxon>
        <taxon>Tracheophyta</taxon>
        <taxon>Spermatophyta</taxon>
        <taxon>Magnoliopsida</taxon>
        <taxon>eudicotyledons</taxon>
        <taxon>Gunneridae</taxon>
        <taxon>Pentapetalae</taxon>
        <taxon>rosids</taxon>
        <taxon>fabids</taxon>
        <taxon>Fabales</taxon>
        <taxon>Fabaceae</taxon>
        <taxon>Caesalpinioideae</taxon>
        <taxon>Cassia clade</taxon>
        <taxon>Senna</taxon>
    </lineage>
</organism>
<comment type="catalytic activity">
    <reaction evidence="4">
        <text>a 5'-end (N(7)-methyl 5'-triphosphoguanosine)-ribonucleoside in snoRNA + S-adenosyl-L-methionine = a 5'-end (N(2),N(7)-dimethyl 5'-triphosphoguanosine)-ribonucleoside in snoRNA + S-adenosyl-L-homocysteine + H(+)</text>
        <dbReference type="Rhea" id="RHEA:78475"/>
        <dbReference type="Rhea" id="RHEA-COMP:19086"/>
        <dbReference type="Rhea" id="RHEA-COMP:19088"/>
        <dbReference type="ChEBI" id="CHEBI:15378"/>
        <dbReference type="ChEBI" id="CHEBI:57856"/>
        <dbReference type="ChEBI" id="CHEBI:59789"/>
        <dbReference type="ChEBI" id="CHEBI:156461"/>
        <dbReference type="ChEBI" id="CHEBI:172880"/>
    </reaction>
    <physiologicalReaction direction="left-to-right" evidence="4">
        <dbReference type="Rhea" id="RHEA:78476"/>
    </physiologicalReaction>
</comment>
<evidence type="ECO:0000256" key="3">
    <source>
        <dbReference type="ARBA" id="ARBA00047418"/>
    </source>
</evidence>
<accession>A0A834W9T8</accession>
<dbReference type="Gene3D" id="3.40.50.150">
    <property type="entry name" value="Vaccinia Virus protein VP39"/>
    <property type="match status" value="2"/>
</dbReference>
<proteinExistence type="inferred from homology"/>
<evidence type="ECO:0000313" key="9">
    <source>
        <dbReference type="Proteomes" id="UP000634136"/>
    </source>
</evidence>
<comment type="caution">
    <text evidence="8">The sequence shown here is derived from an EMBL/GenBank/DDBJ whole genome shotgun (WGS) entry which is preliminary data.</text>
</comment>
<dbReference type="Proteomes" id="UP000634136">
    <property type="component" value="Unassembled WGS sequence"/>
</dbReference>
<evidence type="ECO:0000256" key="7">
    <source>
        <dbReference type="ARBA" id="ARBA00049790"/>
    </source>
</evidence>
<protein>
    <recommendedName>
        <fullName evidence="1">Trimethylguanosine synthase</fullName>
    </recommendedName>
    <alternativeName>
        <fullName evidence="7">Cap-specific guanine-N(2) methyltransferase</fullName>
    </alternativeName>
</protein>
<evidence type="ECO:0000256" key="2">
    <source>
        <dbReference type="ARBA" id="ARBA00025783"/>
    </source>
</evidence>
<comment type="catalytic activity">
    <reaction evidence="3">
        <text>a 5'-end (N(2),N(7)-dimethyl 5'-triphosphoguanosine)-ribonucleoside in snoRNA + S-adenosyl-L-methionine = a 5'-end (N(2),N(2),N(7)-trimethyl 5'-triphosphoguanosine)-ribonucleoside in snoRNA + S-adenosyl-L-homocysteine + H(+)</text>
        <dbReference type="Rhea" id="RHEA:78507"/>
        <dbReference type="Rhea" id="RHEA-COMP:19088"/>
        <dbReference type="Rhea" id="RHEA-COMP:19090"/>
        <dbReference type="ChEBI" id="CHEBI:15378"/>
        <dbReference type="ChEBI" id="CHEBI:57856"/>
        <dbReference type="ChEBI" id="CHEBI:59789"/>
        <dbReference type="ChEBI" id="CHEBI:167623"/>
        <dbReference type="ChEBI" id="CHEBI:172880"/>
    </reaction>
    <physiologicalReaction direction="left-to-right" evidence="3">
        <dbReference type="Rhea" id="RHEA:78508"/>
    </physiologicalReaction>
</comment>
<dbReference type="EMBL" id="JAAIUW010000009">
    <property type="protein sequence ID" value="KAF7814567.1"/>
    <property type="molecule type" value="Genomic_DNA"/>
</dbReference>
<dbReference type="Pfam" id="PF09445">
    <property type="entry name" value="Methyltransf_15"/>
    <property type="match status" value="2"/>
</dbReference>
<comment type="similarity">
    <text evidence="2">Belongs to the methyltransferase superfamily. Trimethylguanosine synthase family.</text>
</comment>
<dbReference type="PANTHER" id="PTHR14741:SF41">
    <property type="entry name" value="TRIMETHYLGUANOSINE SYNTHASE"/>
    <property type="match status" value="1"/>
</dbReference>
<dbReference type="GO" id="GO:0005634">
    <property type="term" value="C:nucleus"/>
    <property type="evidence" value="ECO:0007669"/>
    <property type="project" value="TreeGrafter"/>
</dbReference>
<dbReference type="AlphaFoldDB" id="A0A834W9T8"/>
<comment type="catalytic activity">
    <reaction evidence="5">
        <text>a 5'-end (N(2),N(7)-dimethyl 5'-triphosphoguanosine)-ribonucleoside in snRNA + S-adenosyl-L-methionine = a 5'-end (N(2),N(2),N(7)-trimethyl 5'-triphosphoguanosine)-ribonucleoside in snRNA + S-adenosyl-L-homocysteine + H(+)</text>
        <dbReference type="Rhea" id="RHEA:78479"/>
        <dbReference type="Rhea" id="RHEA-COMP:19087"/>
        <dbReference type="Rhea" id="RHEA-COMP:19089"/>
        <dbReference type="ChEBI" id="CHEBI:15378"/>
        <dbReference type="ChEBI" id="CHEBI:57856"/>
        <dbReference type="ChEBI" id="CHEBI:59789"/>
        <dbReference type="ChEBI" id="CHEBI:167623"/>
        <dbReference type="ChEBI" id="CHEBI:172880"/>
    </reaction>
    <physiologicalReaction direction="left-to-right" evidence="5">
        <dbReference type="Rhea" id="RHEA:78480"/>
    </physiologicalReaction>
</comment>
<evidence type="ECO:0000256" key="5">
    <source>
        <dbReference type="ARBA" id="ARBA00048763"/>
    </source>
</evidence>
<dbReference type="OrthoDB" id="194443at2759"/>